<dbReference type="KEGG" id="tau:Tola_1066"/>
<dbReference type="AlphaFoldDB" id="C4LCX9"/>
<reference evidence="3" key="1">
    <citation type="submission" date="2009-05" db="EMBL/GenBank/DDBJ databases">
        <title>Complete sequence of Tolumonas auensis DSM 9187.</title>
        <authorList>
            <consortium name="US DOE Joint Genome Institute"/>
            <person name="Lucas S."/>
            <person name="Copeland A."/>
            <person name="Lapidus A."/>
            <person name="Glavina del Rio T."/>
            <person name="Tice H."/>
            <person name="Bruce D."/>
            <person name="Goodwin L."/>
            <person name="Pitluck S."/>
            <person name="Chertkov O."/>
            <person name="Brettin T."/>
            <person name="Detter J.C."/>
            <person name="Han C."/>
            <person name="Larimer F."/>
            <person name="Land M."/>
            <person name="Hauser L."/>
            <person name="Kyrpides N."/>
            <person name="Mikhailova N."/>
            <person name="Spring S."/>
            <person name="Beller H."/>
        </authorList>
    </citation>
    <scope>NUCLEOTIDE SEQUENCE [LARGE SCALE GENOMIC DNA]</scope>
    <source>
        <strain evidence="3">DSM 9187 / TA4</strain>
    </source>
</reference>
<keyword evidence="1" id="KW-0812">Transmembrane</keyword>
<organism evidence="2 3">
    <name type="scientific">Tolumonas auensis (strain DSM 9187 / NBRC 110442 / TA 4)</name>
    <dbReference type="NCBI Taxonomy" id="595494"/>
    <lineage>
        <taxon>Bacteria</taxon>
        <taxon>Pseudomonadati</taxon>
        <taxon>Pseudomonadota</taxon>
        <taxon>Gammaproteobacteria</taxon>
        <taxon>Aeromonadales</taxon>
        <taxon>Aeromonadaceae</taxon>
        <taxon>Tolumonas</taxon>
    </lineage>
</organism>
<feature type="transmembrane region" description="Helical" evidence="1">
    <location>
        <begin position="107"/>
        <end position="126"/>
    </location>
</feature>
<dbReference type="EMBL" id="CP001616">
    <property type="protein sequence ID" value="ACQ92693.1"/>
    <property type="molecule type" value="Genomic_DNA"/>
</dbReference>
<feature type="transmembrane region" description="Helical" evidence="1">
    <location>
        <begin position="79"/>
        <end position="101"/>
    </location>
</feature>
<keyword evidence="1" id="KW-1133">Transmembrane helix</keyword>
<protein>
    <submittedName>
        <fullName evidence="2">Uncharacterized protein</fullName>
    </submittedName>
</protein>
<evidence type="ECO:0000313" key="2">
    <source>
        <dbReference type="EMBL" id="ACQ92693.1"/>
    </source>
</evidence>
<reference evidence="2 3" key="2">
    <citation type="journal article" date="2011" name="Stand. Genomic Sci.">
        <title>Complete genome sequence of Tolumonas auensis type strain (TA 4).</title>
        <authorList>
            <person name="Chertkov O."/>
            <person name="Copeland A."/>
            <person name="Lucas S."/>
            <person name="Lapidus A."/>
            <person name="Berry K.W."/>
            <person name="Detter J.C."/>
            <person name="Del Rio T.G."/>
            <person name="Hammon N."/>
            <person name="Dalin E."/>
            <person name="Tice H."/>
            <person name="Pitluck S."/>
            <person name="Richardson P."/>
            <person name="Bruce D."/>
            <person name="Goodwin L."/>
            <person name="Han C."/>
            <person name="Tapia R."/>
            <person name="Saunders E."/>
            <person name="Schmutz J."/>
            <person name="Brettin T."/>
            <person name="Larimer F."/>
            <person name="Land M."/>
            <person name="Hauser L."/>
            <person name="Spring S."/>
            <person name="Rohde M."/>
            <person name="Kyrpides N.C."/>
            <person name="Ivanova N."/>
            <person name="Goker M."/>
            <person name="Beller H.R."/>
            <person name="Klenk H.P."/>
            <person name="Woyke T."/>
        </authorList>
    </citation>
    <scope>NUCLEOTIDE SEQUENCE [LARGE SCALE GENOMIC DNA]</scope>
    <source>
        <strain evidence="3">DSM 9187 / TA4</strain>
    </source>
</reference>
<accession>C4LCX9</accession>
<dbReference type="HOGENOM" id="CLU_1577792_0_0_6"/>
<evidence type="ECO:0000256" key="1">
    <source>
        <dbReference type="SAM" id="Phobius"/>
    </source>
</evidence>
<gene>
    <name evidence="2" type="ordered locus">Tola_1066</name>
</gene>
<keyword evidence="1" id="KW-0472">Membrane</keyword>
<dbReference type="Proteomes" id="UP000009073">
    <property type="component" value="Chromosome"/>
</dbReference>
<proteinExistence type="predicted"/>
<name>C4LCX9_TOLAT</name>
<evidence type="ECO:0000313" key="3">
    <source>
        <dbReference type="Proteomes" id="UP000009073"/>
    </source>
</evidence>
<sequence>MSKKVKVANIYEITWPHACAKCGDTQHLKNVTSLENKLTTKITKIDPQLEYFVCEKHAKWLALANLSVDSCGTMTLVRLVSYFATTLFSIFLITLPLQLINNSFSDISVPYILVIFVAYVLFSRFLRKQIPIHKTKFSTKEYILEFDNSDFAESFVKENQQHTIVERLN</sequence>
<dbReference type="RefSeq" id="WP_012729292.1">
    <property type="nucleotide sequence ID" value="NC_012691.1"/>
</dbReference>
<keyword evidence="3" id="KW-1185">Reference proteome</keyword>